<organism evidence="1 2">
    <name type="scientific">Rhizopus stolonifer</name>
    <name type="common">Rhizopus nigricans</name>
    <dbReference type="NCBI Taxonomy" id="4846"/>
    <lineage>
        <taxon>Eukaryota</taxon>
        <taxon>Fungi</taxon>
        <taxon>Fungi incertae sedis</taxon>
        <taxon>Mucoromycota</taxon>
        <taxon>Mucoromycotina</taxon>
        <taxon>Mucoromycetes</taxon>
        <taxon>Mucorales</taxon>
        <taxon>Mucorineae</taxon>
        <taxon>Rhizopodaceae</taxon>
        <taxon>Rhizopus</taxon>
    </lineage>
</organism>
<dbReference type="AlphaFoldDB" id="A0A367KL54"/>
<evidence type="ECO:0000313" key="1">
    <source>
        <dbReference type="EMBL" id="RCI02871.1"/>
    </source>
</evidence>
<dbReference type="Proteomes" id="UP000253551">
    <property type="component" value="Unassembled WGS sequence"/>
</dbReference>
<name>A0A367KL54_RHIST</name>
<proteinExistence type="predicted"/>
<comment type="caution">
    <text evidence="1">The sequence shown here is derived from an EMBL/GenBank/DDBJ whole genome shotgun (WGS) entry which is preliminary data.</text>
</comment>
<dbReference type="EMBL" id="PJQM01001226">
    <property type="protein sequence ID" value="RCI02871.1"/>
    <property type="molecule type" value="Genomic_DNA"/>
</dbReference>
<gene>
    <name evidence="1" type="ORF">CU098_005986</name>
</gene>
<keyword evidence="2" id="KW-1185">Reference proteome</keyword>
<protein>
    <submittedName>
        <fullName evidence="1">Uncharacterized protein</fullName>
    </submittedName>
</protein>
<evidence type="ECO:0000313" key="2">
    <source>
        <dbReference type="Proteomes" id="UP000253551"/>
    </source>
</evidence>
<accession>A0A367KL54</accession>
<dbReference type="OrthoDB" id="10455607at2759"/>
<feature type="non-terminal residue" evidence="1">
    <location>
        <position position="1"/>
    </location>
</feature>
<sequence>LPYASHFMSDFQVIIMTTISCFRNYTFAVHGERVTLNSANGFQVKKIVPSGFELQNHITISVSPFTRDFLDSDFAKDIPKPLQREH</sequence>
<reference evidence="1 2" key="1">
    <citation type="journal article" date="2018" name="G3 (Bethesda)">
        <title>Phylogenetic and Phylogenomic Definition of Rhizopus Species.</title>
        <authorList>
            <person name="Gryganskyi A.P."/>
            <person name="Golan J."/>
            <person name="Dolatabadi S."/>
            <person name="Mondo S."/>
            <person name="Robb S."/>
            <person name="Idnurm A."/>
            <person name="Muszewska A."/>
            <person name="Steczkiewicz K."/>
            <person name="Masonjones S."/>
            <person name="Liao H.L."/>
            <person name="Gajdeczka M.T."/>
            <person name="Anike F."/>
            <person name="Vuek A."/>
            <person name="Anishchenko I.M."/>
            <person name="Voigt K."/>
            <person name="de Hoog G.S."/>
            <person name="Smith M.E."/>
            <person name="Heitman J."/>
            <person name="Vilgalys R."/>
            <person name="Stajich J.E."/>
        </authorList>
    </citation>
    <scope>NUCLEOTIDE SEQUENCE [LARGE SCALE GENOMIC DNA]</scope>
    <source>
        <strain evidence="1 2">LSU 92-RS-03</strain>
    </source>
</reference>